<dbReference type="Pfam" id="PF01204">
    <property type="entry name" value="Trehalase"/>
    <property type="match status" value="1"/>
</dbReference>
<sequence length="447" mass="51852">MKNRTIIIVLTTLTLGYGYVTAQNVDRLSPGKDVKGYIQQSWKKTLRYNPKDSADHIGLPKPYTVPCISGHFQEMYYWDTYFTNVGLLLDGHIEWAIDNTENLASLVERFGKVFNGSRYMYRYNSQPPYLCMMVADIYARTGDKEWLGRMFGTLEKEYKFWMTHRMTPCGLNRYSNDVIDKQKDRGMAQYAKSRTKCNIALDSLSEREVTTFASHARAECESGWDFTPRFENRCEDFCPVDLNANLYYYEQSLSRFCRILGMPLKAGKWEEAARMRKHLIQKYMYNAKDGLYHDYDYVNRQLSPVRSAAVFSLLFSRVLSAGNARSVARHALKVLEFPYGIAATEKGDYHGTYQWAYPNGWAPLQYIAIKGLENYGMTADAYRLACTYVDGQNRIFAQTHNLWEKYNVVEGSTRVTSEGEHDMPPMMGWTAGVYLYALQYVEHHKHR</sequence>
<dbReference type="InterPro" id="IPR008928">
    <property type="entry name" value="6-hairpin_glycosidase_sf"/>
</dbReference>
<dbReference type="AlphaFoldDB" id="F8NAK8"/>
<dbReference type="PRINTS" id="PR00744">
    <property type="entry name" value="GLHYDRLASE37"/>
</dbReference>
<dbReference type="Proteomes" id="UP000002772">
    <property type="component" value="Unassembled WGS sequence"/>
</dbReference>
<dbReference type="HOGENOM" id="CLU_006451_3_3_10"/>
<dbReference type="EMBL" id="GL945017">
    <property type="protein sequence ID" value="EGN55808.1"/>
    <property type="molecule type" value="Genomic_DNA"/>
</dbReference>
<dbReference type="STRING" id="688246.Premu_0324"/>
<dbReference type="Gene3D" id="1.50.10.10">
    <property type="match status" value="1"/>
</dbReference>
<dbReference type="GO" id="GO:0004555">
    <property type="term" value="F:alpha,alpha-trehalase activity"/>
    <property type="evidence" value="ECO:0007669"/>
    <property type="project" value="UniProtKB-EC"/>
</dbReference>
<gene>
    <name evidence="1" type="ORF">Premu_0324</name>
</gene>
<name>F8NAK8_9BACT</name>
<reference evidence="2" key="1">
    <citation type="journal article" date="2011" name="Stand. Genomic Sci.">
        <title>Non-contiguous finished genome sequence of the opportunistic oral pathogen Prevotella multisaccharivorax type strain (PPPA20).</title>
        <authorList>
            <person name="Pati A."/>
            <person name="Gronow S."/>
            <person name="Lu M."/>
            <person name="Lapidus A."/>
            <person name="Nolan M."/>
            <person name="Lucas S."/>
            <person name="Hammon N."/>
            <person name="Deshpande S."/>
            <person name="Cheng J.F."/>
            <person name="Tapia R."/>
            <person name="Han C."/>
            <person name="Goodwin L."/>
            <person name="Pitluck S."/>
            <person name="Liolios K."/>
            <person name="Pagani I."/>
            <person name="Mavromatis K."/>
            <person name="Mikhailova N."/>
            <person name="Huntemann M."/>
            <person name="Chen A."/>
            <person name="Palaniappan K."/>
            <person name="Land M."/>
            <person name="Hauser L."/>
            <person name="Detter J.C."/>
            <person name="Brambilla E.M."/>
            <person name="Rohde M."/>
            <person name="Goker M."/>
            <person name="Woyke T."/>
            <person name="Bristow J."/>
            <person name="Eisen J.A."/>
            <person name="Markowitz V."/>
            <person name="Hugenholtz P."/>
            <person name="Kyrpides N.C."/>
            <person name="Klenk H.P."/>
            <person name="Ivanova N."/>
        </authorList>
    </citation>
    <scope>NUCLEOTIDE SEQUENCE [LARGE SCALE GENOMIC DNA]</scope>
    <source>
        <strain evidence="2">DSM 17128</strain>
    </source>
</reference>
<dbReference type="eggNOG" id="COG1626">
    <property type="taxonomic scope" value="Bacteria"/>
</dbReference>
<evidence type="ECO:0000313" key="2">
    <source>
        <dbReference type="Proteomes" id="UP000002772"/>
    </source>
</evidence>
<dbReference type="OrthoDB" id="106887at2"/>
<dbReference type="PANTHER" id="PTHR23403:SF6">
    <property type="entry name" value="CYTOSOLIC NEUTRAL TREHALASE-RELATED"/>
    <property type="match status" value="1"/>
</dbReference>
<keyword evidence="2" id="KW-1185">Reference proteome</keyword>
<dbReference type="InterPro" id="IPR001661">
    <property type="entry name" value="Glyco_hydro_37"/>
</dbReference>
<dbReference type="PANTHER" id="PTHR23403">
    <property type="entry name" value="TREHALASE"/>
    <property type="match status" value="1"/>
</dbReference>
<organism evidence="1 2">
    <name type="scientific">Hallella multisaccharivorax DSM 17128</name>
    <dbReference type="NCBI Taxonomy" id="688246"/>
    <lineage>
        <taxon>Bacteria</taxon>
        <taxon>Pseudomonadati</taxon>
        <taxon>Bacteroidota</taxon>
        <taxon>Bacteroidia</taxon>
        <taxon>Bacteroidales</taxon>
        <taxon>Prevotellaceae</taxon>
        <taxon>Hallella</taxon>
    </lineage>
</organism>
<proteinExistence type="predicted"/>
<dbReference type="InterPro" id="IPR012341">
    <property type="entry name" value="6hp_glycosidase-like_sf"/>
</dbReference>
<keyword evidence="1" id="KW-0378">Hydrolase</keyword>
<keyword evidence="1" id="KW-0326">Glycosidase</keyword>
<accession>F8NAK8</accession>
<protein>
    <submittedName>
        <fullName evidence="1">Alpha,alpha-trehalase</fullName>
        <ecNumber evidence="1">3.2.1.28</ecNumber>
    </submittedName>
</protein>
<dbReference type="EC" id="3.2.1.28" evidence="1"/>
<dbReference type="GO" id="GO:0005993">
    <property type="term" value="P:trehalose catabolic process"/>
    <property type="evidence" value="ECO:0007669"/>
    <property type="project" value="TreeGrafter"/>
</dbReference>
<dbReference type="SUPFAM" id="SSF48208">
    <property type="entry name" value="Six-hairpin glycosidases"/>
    <property type="match status" value="1"/>
</dbReference>
<evidence type="ECO:0000313" key="1">
    <source>
        <dbReference type="EMBL" id="EGN55808.1"/>
    </source>
</evidence>
<dbReference type="RefSeq" id="WP_007572577.1">
    <property type="nucleotide sequence ID" value="NZ_BPTS01000001.1"/>
</dbReference>